<organism evidence="1 2">
    <name type="scientific">Paralvinella palmiformis</name>
    <dbReference type="NCBI Taxonomy" id="53620"/>
    <lineage>
        <taxon>Eukaryota</taxon>
        <taxon>Metazoa</taxon>
        <taxon>Spiralia</taxon>
        <taxon>Lophotrochozoa</taxon>
        <taxon>Annelida</taxon>
        <taxon>Polychaeta</taxon>
        <taxon>Sedentaria</taxon>
        <taxon>Canalipalpata</taxon>
        <taxon>Terebellida</taxon>
        <taxon>Terebelliformia</taxon>
        <taxon>Alvinellidae</taxon>
        <taxon>Paralvinella</taxon>
    </lineage>
</organism>
<keyword evidence="2" id="KW-1185">Reference proteome</keyword>
<evidence type="ECO:0000313" key="1">
    <source>
        <dbReference type="EMBL" id="KAK2138590.1"/>
    </source>
</evidence>
<accession>A0AAD9IR94</accession>
<dbReference type="Proteomes" id="UP001208570">
    <property type="component" value="Unassembled WGS sequence"/>
</dbReference>
<gene>
    <name evidence="1" type="ORF">LSH36_2768g00000</name>
</gene>
<sequence>MQDDNITYRCIAQESGSKFNNYRDITYFIVVPAKWYDLYLKDMIRIVNIRDTTNFKVWIITRSLPR</sequence>
<evidence type="ECO:0000313" key="2">
    <source>
        <dbReference type="Proteomes" id="UP001208570"/>
    </source>
</evidence>
<dbReference type="EMBL" id="JAODUP010002755">
    <property type="protein sequence ID" value="KAK2138590.1"/>
    <property type="molecule type" value="Genomic_DNA"/>
</dbReference>
<reference evidence="1" key="1">
    <citation type="journal article" date="2023" name="Mol. Biol. Evol.">
        <title>Third-Generation Sequencing Reveals the Adaptive Role of the Epigenome in Three Deep-Sea Polychaetes.</title>
        <authorList>
            <person name="Perez M."/>
            <person name="Aroh O."/>
            <person name="Sun Y."/>
            <person name="Lan Y."/>
            <person name="Juniper S.K."/>
            <person name="Young C.R."/>
            <person name="Angers B."/>
            <person name="Qian P.Y."/>
        </authorList>
    </citation>
    <scope>NUCLEOTIDE SEQUENCE</scope>
    <source>
        <strain evidence="1">P08H-3</strain>
    </source>
</reference>
<protein>
    <submittedName>
        <fullName evidence="1">Uncharacterized protein</fullName>
    </submittedName>
</protein>
<comment type="caution">
    <text evidence="1">The sequence shown here is derived from an EMBL/GenBank/DDBJ whole genome shotgun (WGS) entry which is preliminary data.</text>
</comment>
<dbReference type="AlphaFoldDB" id="A0AAD9IR94"/>
<proteinExistence type="predicted"/>
<name>A0AAD9IR94_9ANNE</name>